<reference evidence="11" key="2">
    <citation type="journal article" date="2014" name="ISME J.">
        <title>Microbial stratification in low pH oxic and suboxic macroscopic growths along an acid mine drainage.</title>
        <authorList>
            <person name="Mendez-Garcia C."/>
            <person name="Mesa V."/>
            <person name="Sprenger R.R."/>
            <person name="Richter M."/>
            <person name="Diez M.S."/>
            <person name="Solano J."/>
            <person name="Bargiela R."/>
            <person name="Golyshina O.V."/>
            <person name="Manteca A."/>
            <person name="Ramos J.L."/>
            <person name="Gallego J.R."/>
            <person name="Llorente I."/>
            <person name="Martins Dos Santos V.A."/>
            <person name="Jensen O.N."/>
            <person name="Pelaez A.I."/>
            <person name="Sanchez J."/>
            <person name="Ferrer M."/>
        </authorList>
    </citation>
    <scope>NUCLEOTIDE SEQUENCE</scope>
</reference>
<feature type="transmembrane region" description="Helical" evidence="9">
    <location>
        <begin position="20"/>
        <end position="41"/>
    </location>
</feature>
<evidence type="ECO:0000256" key="2">
    <source>
        <dbReference type="ARBA" id="ARBA00022475"/>
    </source>
</evidence>
<gene>
    <name evidence="11" type="ORF">B1B_10719</name>
</gene>
<dbReference type="GO" id="GO:0044877">
    <property type="term" value="F:protein-containing complex binding"/>
    <property type="evidence" value="ECO:0007669"/>
    <property type="project" value="InterPro"/>
</dbReference>
<dbReference type="InterPro" id="IPR018704">
    <property type="entry name" value="SecYEG/CpoB_TPR"/>
</dbReference>
<evidence type="ECO:0000256" key="8">
    <source>
        <dbReference type="ARBA" id="ARBA00024235"/>
    </source>
</evidence>
<evidence type="ECO:0000256" key="7">
    <source>
        <dbReference type="ARBA" id="ARBA00024197"/>
    </source>
</evidence>
<name>T1BE70_9ZZZZ</name>
<comment type="caution">
    <text evidence="11">The sequence shown here is derived from an EMBL/GenBank/DDBJ whole genome shotgun (WGS) entry which is preliminary data.</text>
</comment>
<dbReference type="AlphaFoldDB" id="T1BE70"/>
<comment type="similarity">
    <text evidence="7">Belongs to the YfgM family.</text>
</comment>
<evidence type="ECO:0000256" key="4">
    <source>
        <dbReference type="ARBA" id="ARBA00022989"/>
    </source>
</evidence>
<dbReference type="InterPro" id="IPR011990">
    <property type="entry name" value="TPR-like_helical_dom_sf"/>
</dbReference>
<evidence type="ECO:0000313" key="11">
    <source>
        <dbReference type="EMBL" id="EQD52485.1"/>
    </source>
</evidence>
<proteinExistence type="inferred from homology"/>
<keyword evidence="6" id="KW-0143">Chaperone</keyword>
<dbReference type="PANTHER" id="PTHR38035">
    <property type="entry name" value="UPF0070 PROTEIN YFGM"/>
    <property type="match status" value="1"/>
</dbReference>
<evidence type="ECO:0000256" key="6">
    <source>
        <dbReference type="ARBA" id="ARBA00023186"/>
    </source>
</evidence>
<accession>T1BE70</accession>
<dbReference type="PANTHER" id="PTHR38035:SF1">
    <property type="entry name" value="ANCILLARY SECYEG TRANSLOCON SUBUNIT"/>
    <property type="match status" value="1"/>
</dbReference>
<evidence type="ECO:0000256" key="5">
    <source>
        <dbReference type="ARBA" id="ARBA00023136"/>
    </source>
</evidence>
<sequence length="230" mass="25796">MEEQWQEREIELFMSFWRNHGRSIAIGVVAALIVAAGYRFWRYESRSRGERISAAYTRLERDLAHHHFAAGRAEAERILHSYGGSTYAVFAALTLAKLDAMDNHWAQAATRLRKALREHADPALRPLIRIRLARILFEQNQPQAVLALFHGHNPGAYAGVMAWLRGRAERRLGHPLQAHDDFTLALDNLEPGSGLRHLVMLEMAALPAVQPVKSQGAKSVPVSRTGGAKR</sequence>
<dbReference type="InterPro" id="IPR026039">
    <property type="entry name" value="YfgM"/>
</dbReference>
<dbReference type="Pfam" id="PF09976">
    <property type="entry name" value="TPR_21"/>
    <property type="match status" value="1"/>
</dbReference>
<keyword evidence="4 9" id="KW-1133">Transmembrane helix</keyword>
<reference evidence="11" key="1">
    <citation type="submission" date="2013-08" db="EMBL/GenBank/DDBJ databases">
        <authorList>
            <person name="Mendez C."/>
            <person name="Richter M."/>
            <person name="Ferrer M."/>
            <person name="Sanchez J."/>
        </authorList>
    </citation>
    <scope>NUCLEOTIDE SEQUENCE</scope>
</reference>
<evidence type="ECO:0000256" key="9">
    <source>
        <dbReference type="SAM" id="Phobius"/>
    </source>
</evidence>
<keyword evidence="2" id="KW-1003">Cell membrane</keyword>
<comment type="subcellular location">
    <subcellularLocation>
        <location evidence="1">Cell membrane</location>
        <topology evidence="1">Single-pass type II membrane protein</topology>
    </subcellularLocation>
</comment>
<dbReference type="Gene3D" id="1.25.40.10">
    <property type="entry name" value="Tetratricopeptide repeat domain"/>
    <property type="match status" value="1"/>
</dbReference>
<evidence type="ECO:0000256" key="1">
    <source>
        <dbReference type="ARBA" id="ARBA00004401"/>
    </source>
</evidence>
<evidence type="ECO:0000256" key="3">
    <source>
        <dbReference type="ARBA" id="ARBA00022692"/>
    </source>
</evidence>
<evidence type="ECO:0000259" key="10">
    <source>
        <dbReference type="Pfam" id="PF09976"/>
    </source>
</evidence>
<dbReference type="GO" id="GO:0005886">
    <property type="term" value="C:plasma membrane"/>
    <property type="evidence" value="ECO:0007669"/>
    <property type="project" value="UniProtKB-SubCell"/>
</dbReference>
<dbReference type="EMBL" id="AUZY01006963">
    <property type="protein sequence ID" value="EQD52485.1"/>
    <property type="molecule type" value="Genomic_DNA"/>
</dbReference>
<feature type="domain" description="Ancillary SecYEG translocon subunit/Cell division coordinator CpoB TPR" evidence="10">
    <location>
        <begin position="15"/>
        <end position="206"/>
    </location>
</feature>
<protein>
    <recommendedName>
        <fullName evidence="8">Ancillary SecYEG translocon subunit</fullName>
    </recommendedName>
</protein>
<keyword evidence="3 9" id="KW-0812">Transmembrane</keyword>
<organism evidence="11">
    <name type="scientific">mine drainage metagenome</name>
    <dbReference type="NCBI Taxonomy" id="410659"/>
    <lineage>
        <taxon>unclassified sequences</taxon>
        <taxon>metagenomes</taxon>
        <taxon>ecological metagenomes</taxon>
    </lineage>
</organism>
<keyword evidence="5 9" id="KW-0472">Membrane</keyword>